<dbReference type="OrthoDB" id="388174at2"/>
<dbReference type="PROSITE" id="PS51257">
    <property type="entry name" value="PROKAR_LIPOPROTEIN"/>
    <property type="match status" value="1"/>
</dbReference>
<dbReference type="AlphaFoldDB" id="A0A2K8SC99"/>
<dbReference type="EMBL" id="CP025057">
    <property type="protein sequence ID" value="AUB31089.1"/>
    <property type="molecule type" value="Genomic_DNA"/>
</dbReference>
<dbReference type="RefSeq" id="WP_100916085.1">
    <property type="nucleotide sequence ID" value="NZ_CP025057.1"/>
</dbReference>
<sequence>MKKLFSVLGAFAIVTTSISVVTSCSIATTNIEVLVDGNNNFKIGDDKVGIEKVLGNKTVLSVLGYQILDAISFTESKYQNQEKLEKQKSVLGAKGQALSLDNLKKENPNSLGIEFKGDIAKFSNAYDSPTDSRFTQLDFKLGINHEIAKNQIWTSDKVTTFTANKAKVLTTEINYVDNKASSIEKISANEKTLQDYFDLTWENKLNDKELNDKYKTYGFYSMENDHANSLYDEISRSNNQSDKDTFIKYLSKEEFRILHTQLRTKKEALKNGIVMPGKFDNNFNNQDDTKLEDVIKGGSHDISTGSTFFRAEDKKTLQSQVVGGSNNKQRTFVYGKSDSNAPLEIDFTFVIPASKADGTSEEKYNINLKLNNIVVSYQLTGVVLDKGKEEDKKRTDKAIYWYEPVFYQFTTQEMFKVNSSNKNDDGTKDVFKDLNGATINITKKQ</sequence>
<organism evidence="1 2">
    <name type="scientific">Spiroplasma floricola 23-6</name>
    <dbReference type="NCBI Taxonomy" id="1336749"/>
    <lineage>
        <taxon>Bacteria</taxon>
        <taxon>Bacillati</taxon>
        <taxon>Mycoplasmatota</taxon>
        <taxon>Mollicutes</taxon>
        <taxon>Entomoplasmatales</taxon>
        <taxon>Spiroplasmataceae</taxon>
        <taxon>Spiroplasma</taxon>
    </lineage>
</organism>
<proteinExistence type="predicted"/>
<keyword evidence="2" id="KW-1185">Reference proteome</keyword>
<dbReference type="Proteomes" id="UP000231823">
    <property type="component" value="Chromosome"/>
</dbReference>
<name>A0A2K8SC99_9MOLU</name>
<evidence type="ECO:0000313" key="1">
    <source>
        <dbReference type="EMBL" id="AUB31089.1"/>
    </source>
</evidence>
<gene>
    <name evidence="1" type="ORF">SFLOR_v1c00260</name>
</gene>
<evidence type="ECO:0008006" key="3">
    <source>
        <dbReference type="Google" id="ProtNLM"/>
    </source>
</evidence>
<reference evidence="1 2" key="1">
    <citation type="submission" date="2017-12" db="EMBL/GenBank/DDBJ databases">
        <title>Complete genome sequence of Spiroplasma floricola 23-6 (ATCC 29989).</title>
        <authorList>
            <person name="Tsai Y.-M."/>
            <person name="Wu P.-S."/>
            <person name="Lo W.-S."/>
            <person name="Kuo C.-H."/>
        </authorList>
    </citation>
    <scope>NUCLEOTIDE SEQUENCE [LARGE SCALE GENOMIC DNA]</scope>
    <source>
        <strain evidence="1 2">23-6</strain>
    </source>
</reference>
<evidence type="ECO:0000313" key="2">
    <source>
        <dbReference type="Proteomes" id="UP000231823"/>
    </source>
</evidence>
<protein>
    <recommendedName>
        <fullName evidence="3">Lipoprotein</fullName>
    </recommendedName>
</protein>
<dbReference type="KEGG" id="sfz:SFLOR_v1c00260"/>
<accession>A0A2K8SC99</accession>